<protein>
    <submittedName>
        <fullName evidence="1">Uncharacterized protein</fullName>
    </submittedName>
</protein>
<gene>
    <name evidence="1" type="ORF">PVE99_04870</name>
</gene>
<dbReference type="RefSeq" id="WP_098548707.1">
    <property type="nucleotide sequence ID" value="NZ_JARAOX010000148.1"/>
</dbReference>
<dbReference type="AlphaFoldDB" id="A0ABD4WNI9"/>
<evidence type="ECO:0000313" key="2">
    <source>
        <dbReference type="Proteomes" id="UP001213771"/>
    </source>
</evidence>
<name>A0ABD4WNI9_PRIMG</name>
<reference evidence="1 2" key="1">
    <citation type="submission" date="2023-02" db="EMBL/GenBank/DDBJ databases">
        <authorList>
            <person name="Olszewska D."/>
        </authorList>
    </citation>
    <scope>NUCLEOTIDE SEQUENCE [LARGE SCALE GENOMIC DNA]</scope>
    <source>
        <strain evidence="1 2">FDU301</strain>
    </source>
</reference>
<comment type="caution">
    <text evidence="1">The sequence shown here is derived from an EMBL/GenBank/DDBJ whole genome shotgun (WGS) entry which is preliminary data.</text>
</comment>
<organism evidence="1 2">
    <name type="scientific">Priestia megaterium</name>
    <name type="common">Bacillus megaterium</name>
    <dbReference type="NCBI Taxonomy" id="1404"/>
    <lineage>
        <taxon>Bacteria</taxon>
        <taxon>Bacillati</taxon>
        <taxon>Bacillota</taxon>
        <taxon>Bacilli</taxon>
        <taxon>Bacillales</taxon>
        <taxon>Bacillaceae</taxon>
        <taxon>Priestia</taxon>
    </lineage>
</organism>
<proteinExistence type="predicted"/>
<sequence length="93" mass="10847">MSNIPFVDVFTMLVHQSTRPGAILSKASEKSDYHINIDLLIMDRDEKAIEEISEEINELLKQPNRDETISERFTVLYNRSKELHEKMKKIGEV</sequence>
<dbReference type="EMBL" id="JARAOX010000148">
    <property type="protein sequence ID" value="MDD9781729.1"/>
    <property type="molecule type" value="Genomic_DNA"/>
</dbReference>
<dbReference type="Proteomes" id="UP001213771">
    <property type="component" value="Unassembled WGS sequence"/>
</dbReference>
<accession>A0ABD4WNI9</accession>
<evidence type="ECO:0000313" key="1">
    <source>
        <dbReference type="EMBL" id="MDD9781729.1"/>
    </source>
</evidence>